<evidence type="ECO:0000313" key="2">
    <source>
        <dbReference type="Proteomes" id="UP000204667"/>
    </source>
</evidence>
<dbReference type="RefSeq" id="YP_009165695.1">
    <property type="nucleotide sequence ID" value="NC_027923.1"/>
</dbReference>
<dbReference type="OrthoDB" id="5447at10239"/>
<proteinExistence type="predicted"/>
<keyword evidence="2" id="KW-1185">Reference proteome</keyword>
<protein>
    <submittedName>
        <fullName evidence="1">ODV-EC43</fullName>
    </submittedName>
</protein>
<dbReference type="EMBL" id="KM596836">
    <property type="protein sequence ID" value="AKN80592.1"/>
    <property type="molecule type" value="Genomic_DNA"/>
</dbReference>
<sequence length="359" mass="42585">MACPLNIKVCISESFFRFPTNMWRPRTTSAVARCTILWCLFPPTKIYSTWIAKSCQYSDRFWCTDKKRPIDRKRDWPKKNPNATIVYWNPISPIDEIGVGETRVFSVLLTNDLFYCNTMIVDQNAPLCPIEFRTQVNYKNLQPIETEVPLFYYNKLIDDNVNDFLLCFKRETPTMVKILNIKRILSIFEYRNVPARYTIYLPDDEVDSIFNKLMWERVRRLMKGDVNHKCMNINRRALQYLRIALDMLKIDNSSQAIVKFVRMFQPLILPYQIVPDVIIKLNTLEREKRVRLYCRNDSFAITSYGSVPNNMPDDNLLTFDYSEVNNNKYLYETRERIINDSKIDANLITIGAARYNYFF</sequence>
<dbReference type="InterPro" id="IPR007748">
    <property type="entry name" value="AcMNPV_Orf109"/>
</dbReference>
<gene>
    <name evidence="1" type="primary">odv-ec43</name>
</gene>
<reference evidence="1 2" key="1">
    <citation type="journal article" date="2016" name="Sci. Rep.">
        <title>Genome sequence of Perigonia lusca single nucleopolyhedrovirus: insights into the evolution of a nucleotide metabolism enzyme in the family Baculoviridae.</title>
        <authorList>
            <person name="Ardisson-Araujo D.M."/>
            <person name="Lima R.N."/>
            <person name="Melo F.L."/>
            <person name="Clem R.J."/>
            <person name="Huang N."/>
            <person name="Bao S.N."/>
            <person name="Sosa-Gomez D.R."/>
            <person name="Ribeiro B.M."/>
        </authorList>
    </citation>
    <scope>NUCLEOTIDE SEQUENCE [LARGE SCALE GENOMIC DNA]</scope>
</reference>
<name>A0A0M3WNX3_9ABAC</name>
<dbReference type="Pfam" id="PF05054">
    <property type="entry name" value="AcMNPV_Ac109"/>
    <property type="match status" value="2"/>
</dbReference>
<dbReference type="KEGG" id="vg:26040022"/>
<evidence type="ECO:0000313" key="1">
    <source>
        <dbReference type="EMBL" id="AKN80592.1"/>
    </source>
</evidence>
<organism evidence="1 2">
    <name type="scientific">Perigonia lusca single nucleopolyhedrovirus</name>
    <dbReference type="NCBI Taxonomy" id="1675865"/>
    <lineage>
        <taxon>Viruses</taxon>
        <taxon>Viruses incertae sedis</taxon>
        <taxon>Naldaviricetes</taxon>
        <taxon>Lefavirales</taxon>
        <taxon>Baculoviridae</taxon>
        <taxon>Alphabaculovirus</taxon>
        <taxon>Alphabaculovirus peluscae</taxon>
        <taxon>Perigonia lusca nucleopolyhedrovirus</taxon>
    </lineage>
</organism>
<dbReference type="GeneID" id="26040022"/>
<accession>A0A0M3WNX3</accession>
<dbReference type="Proteomes" id="UP000204667">
    <property type="component" value="Segment"/>
</dbReference>